<feature type="domain" description="K Homology" evidence="2">
    <location>
        <begin position="56"/>
        <end position="128"/>
    </location>
</feature>
<keyword evidence="3" id="KW-0548">Nucleotidyltransferase</keyword>
<keyword evidence="3" id="KW-0808">Transferase</keyword>
<evidence type="ECO:0000259" key="2">
    <source>
        <dbReference type="SMART" id="SM00322"/>
    </source>
</evidence>
<dbReference type="SMART" id="SM00322">
    <property type="entry name" value="KH"/>
    <property type="match status" value="1"/>
</dbReference>
<organism evidence="3 4">
    <name type="scientific">Tanacetum coccineum</name>
    <dbReference type="NCBI Taxonomy" id="301880"/>
    <lineage>
        <taxon>Eukaryota</taxon>
        <taxon>Viridiplantae</taxon>
        <taxon>Streptophyta</taxon>
        <taxon>Embryophyta</taxon>
        <taxon>Tracheophyta</taxon>
        <taxon>Spermatophyta</taxon>
        <taxon>Magnoliopsida</taxon>
        <taxon>eudicotyledons</taxon>
        <taxon>Gunneridae</taxon>
        <taxon>Pentapetalae</taxon>
        <taxon>asterids</taxon>
        <taxon>campanulids</taxon>
        <taxon>Asterales</taxon>
        <taxon>Asteraceae</taxon>
        <taxon>Asteroideae</taxon>
        <taxon>Anthemideae</taxon>
        <taxon>Anthemidinae</taxon>
        <taxon>Tanacetum</taxon>
    </lineage>
</organism>
<dbReference type="InterPro" id="IPR004087">
    <property type="entry name" value="KH_dom"/>
</dbReference>
<sequence length="133" mass="15038">MLQSPPVRRALSSRLKLRHLRKVRIWGRDSDISSGIGLHVPKYTQLLAEIGLCIQPEAREVYTVRTKDLPRIIGVDDSRIKHIYERSRASVGIMVDLTAMRYYTAQIEVSGSRDEVGLAVQMIEAAIREPVTP</sequence>
<dbReference type="Pfam" id="PF00013">
    <property type="entry name" value="KH_1"/>
    <property type="match status" value="1"/>
</dbReference>
<protein>
    <submittedName>
        <fullName evidence="3">Reverse transcriptase domain-containing protein</fullName>
    </submittedName>
</protein>
<dbReference type="CDD" id="cd00105">
    <property type="entry name" value="KH-I"/>
    <property type="match status" value="1"/>
</dbReference>
<dbReference type="SUPFAM" id="SSF54791">
    <property type="entry name" value="Eukaryotic type KH-domain (KH-domain type I)"/>
    <property type="match status" value="1"/>
</dbReference>
<evidence type="ECO:0000256" key="1">
    <source>
        <dbReference type="PROSITE-ProRule" id="PRU00117"/>
    </source>
</evidence>
<name>A0ABQ4YNS3_9ASTR</name>
<keyword evidence="1" id="KW-0694">RNA-binding</keyword>
<proteinExistence type="predicted"/>
<keyword evidence="4" id="KW-1185">Reference proteome</keyword>
<dbReference type="PROSITE" id="PS50084">
    <property type="entry name" value="KH_TYPE_1"/>
    <property type="match status" value="1"/>
</dbReference>
<dbReference type="GO" id="GO:0003964">
    <property type="term" value="F:RNA-directed DNA polymerase activity"/>
    <property type="evidence" value="ECO:0007669"/>
    <property type="project" value="UniProtKB-KW"/>
</dbReference>
<dbReference type="Proteomes" id="UP001151760">
    <property type="component" value="Unassembled WGS sequence"/>
</dbReference>
<dbReference type="Gene3D" id="3.30.1370.10">
    <property type="entry name" value="K Homology domain, type 1"/>
    <property type="match status" value="1"/>
</dbReference>
<accession>A0ABQ4YNS3</accession>
<evidence type="ECO:0000313" key="3">
    <source>
        <dbReference type="EMBL" id="GJS79483.1"/>
    </source>
</evidence>
<reference evidence="3" key="1">
    <citation type="journal article" date="2022" name="Int. J. Mol. Sci.">
        <title>Draft Genome of Tanacetum Coccineum: Genomic Comparison of Closely Related Tanacetum-Family Plants.</title>
        <authorList>
            <person name="Yamashiro T."/>
            <person name="Shiraishi A."/>
            <person name="Nakayama K."/>
            <person name="Satake H."/>
        </authorList>
    </citation>
    <scope>NUCLEOTIDE SEQUENCE</scope>
</reference>
<dbReference type="InterPro" id="IPR036612">
    <property type="entry name" value="KH_dom_type_1_sf"/>
</dbReference>
<dbReference type="InterPro" id="IPR004088">
    <property type="entry name" value="KH_dom_type_1"/>
</dbReference>
<gene>
    <name evidence="3" type="ORF">Tco_0729364</name>
</gene>
<dbReference type="EMBL" id="BQNB010010601">
    <property type="protein sequence ID" value="GJS79483.1"/>
    <property type="molecule type" value="Genomic_DNA"/>
</dbReference>
<reference evidence="3" key="2">
    <citation type="submission" date="2022-01" db="EMBL/GenBank/DDBJ databases">
        <authorList>
            <person name="Yamashiro T."/>
            <person name="Shiraishi A."/>
            <person name="Satake H."/>
            <person name="Nakayama K."/>
        </authorList>
    </citation>
    <scope>NUCLEOTIDE SEQUENCE</scope>
</reference>
<comment type="caution">
    <text evidence="3">The sequence shown here is derived from an EMBL/GenBank/DDBJ whole genome shotgun (WGS) entry which is preliminary data.</text>
</comment>
<keyword evidence="3" id="KW-0695">RNA-directed DNA polymerase</keyword>
<evidence type="ECO:0000313" key="4">
    <source>
        <dbReference type="Proteomes" id="UP001151760"/>
    </source>
</evidence>